<dbReference type="Gene3D" id="3.40.50.261">
    <property type="entry name" value="Succinyl-CoA synthetase domains"/>
    <property type="match status" value="1"/>
</dbReference>
<keyword evidence="3" id="KW-1185">Reference proteome</keyword>
<dbReference type="InterPro" id="IPR016102">
    <property type="entry name" value="Succinyl-CoA_synth-like"/>
</dbReference>
<sequence>MSAAAPGRIGPSRVGVVAGCSRLGDAIRRHLEDEGFGISAFHGLDEGLRGGASLAAIIAELAADPGTAAIVLVGDPPDPAAAELVAGAAKPVIAHIAESTPGCAEARAARTALVCAGALVCRTPTAVPHAVRAGLRTDGAALK</sequence>
<proteinExistence type="predicted"/>
<dbReference type="RefSeq" id="WP_180285848.1">
    <property type="nucleotide sequence ID" value="NZ_JABFDB010000035.1"/>
</dbReference>
<dbReference type="EMBL" id="JABFDB010000035">
    <property type="protein sequence ID" value="NYZ24070.1"/>
    <property type="molecule type" value="Genomic_DNA"/>
</dbReference>
<keyword evidence="1" id="KW-0816">Tricarboxylic acid cycle</keyword>
<protein>
    <submittedName>
        <fullName evidence="2">Uncharacterized protein</fullName>
    </submittedName>
</protein>
<dbReference type="Proteomes" id="UP000584642">
    <property type="component" value="Unassembled WGS sequence"/>
</dbReference>
<evidence type="ECO:0000313" key="3">
    <source>
        <dbReference type="Proteomes" id="UP000584642"/>
    </source>
</evidence>
<dbReference type="SUPFAM" id="SSF52210">
    <property type="entry name" value="Succinyl-CoA synthetase domains"/>
    <property type="match status" value="1"/>
</dbReference>
<name>A0ABX2TK21_9PROT</name>
<accession>A0ABX2TK21</accession>
<organism evidence="2 3">
    <name type="scientific">Azospirillum oleiclasticum</name>
    <dbReference type="NCBI Taxonomy" id="2735135"/>
    <lineage>
        <taxon>Bacteria</taxon>
        <taxon>Pseudomonadati</taxon>
        <taxon>Pseudomonadota</taxon>
        <taxon>Alphaproteobacteria</taxon>
        <taxon>Rhodospirillales</taxon>
        <taxon>Azospirillaceae</taxon>
        <taxon>Azospirillum</taxon>
    </lineage>
</organism>
<evidence type="ECO:0000313" key="2">
    <source>
        <dbReference type="EMBL" id="NYZ24070.1"/>
    </source>
</evidence>
<evidence type="ECO:0000256" key="1">
    <source>
        <dbReference type="ARBA" id="ARBA00022532"/>
    </source>
</evidence>
<reference evidence="2 3" key="1">
    <citation type="submission" date="2020-05" db="EMBL/GenBank/DDBJ databases">
        <title>Azospirillum oleiclasticum sp. nov, a nitrogen-fixing and heavy crude oil-emulsifying bacterium isolated from the crude oil of Yumen Oilfield.</title>
        <authorList>
            <person name="Wu D."/>
            <person name="Cai M."/>
            <person name="Zhang X."/>
        </authorList>
    </citation>
    <scope>NUCLEOTIDE SEQUENCE [LARGE SCALE GENOMIC DNA]</scope>
    <source>
        <strain evidence="2 3">ROY-1-1-2</strain>
    </source>
</reference>
<comment type="caution">
    <text evidence="2">The sequence shown here is derived from an EMBL/GenBank/DDBJ whole genome shotgun (WGS) entry which is preliminary data.</text>
</comment>
<gene>
    <name evidence="2" type="ORF">HND93_30575</name>
</gene>